<dbReference type="EMBL" id="CAJPDR010000583">
    <property type="protein sequence ID" value="CAF9940033.1"/>
    <property type="molecule type" value="Genomic_DNA"/>
</dbReference>
<evidence type="ECO:0000313" key="1">
    <source>
        <dbReference type="EMBL" id="CAF9940033.1"/>
    </source>
</evidence>
<reference evidence="1" key="1">
    <citation type="submission" date="2021-03" db="EMBL/GenBank/DDBJ databases">
        <authorList>
            <person name="Tagirdzhanova G."/>
        </authorList>
    </citation>
    <scope>NUCLEOTIDE SEQUENCE</scope>
</reference>
<dbReference type="OrthoDB" id="5326588at2759"/>
<evidence type="ECO:0000313" key="2">
    <source>
        <dbReference type="Proteomes" id="UP000664203"/>
    </source>
</evidence>
<accession>A0A8H3J3J5</accession>
<name>A0A8H3J3J5_9LECA</name>
<comment type="caution">
    <text evidence="1">The sequence shown here is derived from an EMBL/GenBank/DDBJ whole genome shotgun (WGS) entry which is preliminary data.</text>
</comment>
<dbReference type="Proteomes" id="UP000664203">
    <property type="component" value="Unassembled WGS sequence"/>
</dbReference>
<dbReference type="AlphaFoldDB" id="A0A8H3J3J5"/>
<proteinExistence type="predicted"/>
<gene>
    <name evidence="1" type="ORF">ALECFALPRED_008406</name>
</gene>
<keyword evidence="2" id="KW-1185">Reference proteome</keyword>
<sequence length="185" mass="21267">MAAKEPGRDSRDFYIDLRVLTDNMKMKVFLELPPSLDDFWMTARKFSKQHEDARFRGAPPLVRATLLSPHGRLGEPDQHGVYGRLGKGVGGFFCAQGYAGVGVHSIHHASRLRVMQFKLLFKRNVLVKKDLFLVMGEGEEDLLKYAVATTFAIQTDRWRLEVDLWRSFVNVDLEFLEGLIREWLV</sequence>
<protein>
    <submittedName>
        <fullName evidence="1">Uncharacterized protein</fullName>
    </submittedName>
</protein>
<organism evidence="1 2">
    <name type="scientific">Alectoria fallacina</name>
    <dbReference type="NCBI Taxonomy" id="1903189"/>
    <lineage>
        <taxon>Eukaryota</taxon>
        <taxon>Fungi</taxon>
        <taxon>Dikarya</taxon>
        <taxon>Ascomycota</taxon>
        <taxon>Pezizomycotina</taxon>
        <taxon>Lecanoromycetes</taxon>
        <taxon>OSLEUM clade</taxon>
        <taxon>Lecanoromycetidae</taxon>
        <taxon>Lecanorales</taxon>
        <taxon>Lecanorineae</taxon>
        <taxon>Parmeliaceae</taxon>
        <taxon>Alectoria</taxon>
    </lineage>
</organism>